<feature type="compositionally biased region" description="Polar residues" evidence="5">
    <location>
        <begin position="152"/>
        <end position="166"/>
    </location>
</feature>
<dbReference type="OrthoDB" id="2502820at2759"/>
<accession>A0A8H7PNN3</accession>
<feature type="transmembrane region" description="Helical" evidence="6">
    <location>
        <begin position="217"/>
        <end position="236"/>
    </location>
</feature>
<proteinExistence type="predicted"/>
<dbReference type="AlphaFoldDB" id="A0A8H7PNN3"/>
<reference evidence="7" key="1">
    <citation type="submission" date="2020-12" db="EMBL/GenBank/DDBJ databases">
        <title>Metabolic potential, ecology and presence of endohyphal bacteria is reflected in genomic diversity of Mucoromycotina.</title>
        <authorList>
            <person name="Muszewska A."/>
            <person name="Okrasinska A."/>
            <person name="Steczkiewicz K."/>
            <person name="Drgas O."/>
            <person name="Orlowska M."/>
            <person name="Perlinska-Lenart U."/>
            <person name="Aleksandrzak-Piekarczyk T."/>
            <person name="Szatraj K."/>
            <person name="Zielenkiewicz U."/>
            <person name="Pilsyk S."/>
            <person name="Malc E."/>
            <person name="Mieczkowski P."/>
            <person name="Kruszewska J.S."/>
            <person name="Biernat P."/>
            <person name="Pawlowska J."/>
        </authorList>
    </citation>
    <scope>NUCLEOTIDE SEQUENCE</scope>
    <source>
        <strain evidence="7">WA0000067209</strain>
    </source>
</reference>
<comment type="caution">
    <text evidence="7">The sequence shown here is derived from an EMBL/GenBank/DDBJ whole genome shotgun (WGS) entry which is preliminary data.</text>
</comment>
<evidence type="ECO:0000313" key="7">
    <source>
        <dbReference type="EMBL" id="KAG2177318.1"/>
    </source>
</evidence>
<feature type="transmembrane region" description="Helical" evidence="6">
    <location>
        <begin position="360"/>
        <end position="381"/>
    </location>
</feature>
<feature type="region of interest" description="Disordered" evidence="5">
    <location>
        <begin position="152"/>
        <end position="193"/>
    </location>
</feature>
<feature type="transmembrane region" description="Helical" evidence="6">
    <location>
        <begin position="242"/>
        <end position="262"/>
    </location>
</feature>
<gene>
    <name evidence="7" type="ORF">INT43_007975</name>
</gene>
<dbReference type="EMBL" id="JAEPQZ010000009">
    <property type="protein sequence ID" value="KAG2177318.1"/>
    <property type="molecule type" value="Genomic_DNA"/>
</dbReference>
<name>A0A8H7PNN3_MORIS</name>
<keyword evidence="8" id="KW-1185">Reference proteome</keyword>
<dbReference type="GO" id="GO:0016020">
    <property type="term" value="C:membrane"/>
    <property type="evidence" value="ECO:0007669"/>
    <property type="project" value="UniProtKB-SubCell"/>
</dbReference>
<feature type="compositionally biased region" description="Polar residues" evidence="5">
    <location>
        <begin position="173"/>
        <end position="191"/>
    </location>
</feature>
<feature type="transmembrane region" description="Helical" evidence="6">
    <location>
        <begin position="62"/>
        <end position="87"/>
    </location>
</feature>
<keyword evidence="4 6" id="KW-0472">Membrane</keyword>
<feature type="transmembrane region" description="Helical" evidence="6">
    <location>
        <begin position="470"/>
        <end position="491"/>
    </location>
</feature>
<keyword evidence="3 6" id="KW-1133">Transmembrane helix</keyword>
<dbReference type="InterPro" id="IPR007300">
    <property type="entry name" value="CidB/LrgB"/>
</dbReference>
<evidence type="ECO:0000256" key="3">
    <source>
        <dbReference type="ARBA" id="ARBA00022989"/>
    </source>
</evidence>
<sequence>MLILFALLLVLARIDNRRTSKLVALLEPGTGFVLRWINIFLMPSFLNLPTIDRPSAKEVGEIAVVFVVGYVCFVTASTLLVRAFRIASPFKYLSRKRDEDIARADDADQITQDVNNEFQIENERTQNAHITQYDVEELELRRIPTMSSQVENTNMASNQSINSNDISKVDGSVNESSPDSLTAPASSSATILQPPDDEQQLSKWQSLKIYVWTRLRVAHIVYTTILIVSFLIYLPIPTSSPVYLPILLPLYLSMSILAYYVALQVPDKIRFFLHPIISSSAIVWVGMEITEAIKGGNLLTGLVKFSTGTRYLTILEGKSGGIVPGAGDVLFSLLDCSIISLSTVMFRYRVELKKHAFEMLLTILALSVASLFCLPLFAHAVGVPPSKALSLAPRSVTTPLAMVVANLLEADANSTVCFVILTGILGTIVGPYLLKLLRVRDEDYVTVGVAMGTASHAIATAGLLRTNPRAAAIASLSFVIFGTIFVIITSIPMIPQTMRQLVGF</sequence>
<dbReference type="Pfam" id="PF04172">
    <property type="entry name" value="LrgB"/>
    <property type="match status" value="1"/>
</dbReference>
<evidence type="ECO:0000256" key="4">
    <source>
        <dbReference type="ARBA" id="ARBA00023136"/>
    </source>
</evidence>
<evidence type="ECO:0000256" key="2">
    <source>
        <dbReference type="ARBA" id="ARBA00022692"/>
    </source>
</evidence>
<keyword evidence="2 6" id="KW-0812">Transmembrane</keyword>
<dbReference type="PANTHER" id="PTHR30249:SF0">
    <property type="entry name" value="PLASTIDAL GLYCOLATE_GLYCERATE TRANSLOCATOR 1, CHLOROPLASTIC"/>
    <property type="match status" value="1"/>
</dbReference>
<feature type="transmembrane region" description="Helical" evidence="6">
    <location>
        <begin position="412"/>
        <end position="433"/>
    </location>
</feature>
<evidence type="ECO:0008006" key="9">
    <source>
        <dbReference type="Google" id="ProtNLM"/>
    </source>
</evidence>
<comment type="subcellular location">
    <subcellularLocation>
        <location evidence="1">Membrane</location>
        <topology evidence="1">Multi-pass membrane protein</topology>
    </subcellularLocation>
</comment>
<evidence type="ECO:0000256" key="6">
    <source>
        <dbReference type="SAM" id="Phobius"/>
    </source>
</evidence>
<organism evidence="7 8">
    <name type="scientific">Mortierella isabellina</name>
    <name type="common">Filamentous fungus</name>
    <name type="synonym">Umbelopsis isabellina</name>
    <dbReference type="NCBI Taxonomy" id="91625"/>
    <lineage>
        <taxon>Eukaryota</taxon>
        <taxon>Fungi</taxon>
        <taxon>Fungi incertae sedis</taxon>
        <taxon>Mucoromycota</taxon>
        <taxon>Mucoromycotina</taxon>
        <taxon>Umbelopsidomycetes</taxon>
        <taxon>Umbelopsidales</taxon>
        <taxon>Umbelopsidaceae</taxon>
        <taxon>Umbelopsis</taxon>
    </lineage>
</organism>
<dbReference type="PANTHER" id="PTHR30249">
    <property type="entry name" value="PUTATIVE SEROTONIN TRANSPORTER"/>
    <property type="match status" value="1"/>
</dbReference>
<evidence type="ECO:0000313" key="8">
    <source>
        <dbReference type="Proteomes" id="UP000654370"/>
    </source>
</evidence>
<evidence type="ECO:0000256" key="1">
    <source>
        <dbReference type="ARBA" id="ARBA00004141"/>
    </source>
</evidence>
<protein>
    <recommendedName>
        <fullName evidence="9">LrgB-like protein</fullName>
    </recommendedName>
</protein>
<evidence type="ECO:0000256" key="5">
    <source>
        <dbReference type="SAM" id="MobiDB-lite"/>
    </source>
</evidence>
<dbReference type="Proteomes" id="UP000654370">
    <property type="component" value="Unassembled WGS sequence"/>
</dbReference>